<evidence type="ECO:0000313" key="3">
    <source>
        <dbReference type="EMBL" id="EDR14033.1"/>
    </source>
</evidence>
<reference evidence="3 4" key="1">
    <citation type="journal article" date="2008" name="Nature">
        <title>The genome of Laccaria bicolor provides insights into mycorrhizal symbiosis.</title>
        <authorList>
            <person name="Martin F."/>
            <person name="Aerts A."/>
            <person name="Ahren D."/>
            <person name="Brun A."/>
            <person name="Danchin E.G.J."/>
            <person name="Duchaussoy F."/>
            <person name="Gibon J."/>
            <person name="Kohler A."/>
            <person name="Lindquist E."/>
            <person name="Pereda V."/>
            <person name="Salamov A."/>
            <person name="Shapiro H.J."/>
            <person name="Wuyts J."/>
            <person name="Blaudez D."/>
            <person name="Buee M."/>
            <person name="Brokstein P."/>
            <person name="Canbaeck B."/>
            <person name="Cohen D."/>
            <person name="Courty P.E."/>
            <person name="Coutinho P.M."/>
            <person name="Delaruelle C."/>
            <person name="Detter J.C."/>
            <person name="Deveau A."/>
            <person name="DiFazio S."/>
            <person name="Duplessis S."/>
            <person name="Fraissinet-Tachet L."/>
            <person name="Lucic E."/>
            <person name="Frey-Klett P."/>
            <person name="Fourrey C."/>
            <person name="Feussner I."/>
            <person name="Gay G."/>
            <person name="Grimwood J."/>
            <person name="Hoegger P.J."/>
            <person name="Jain P."/>
            <person name="Kilaru S."/>
            <person name="Labbe J."/>
            <person name="Lin Y.C."/>
            <person name="Legue V."/>
            <person name="Le Tacon F."/>
            <person name="Marmeisse R."/>
            <person name="Melayah D."/>
            <person name="Montanini B."/>
            <person name="Muratet M."/>
            <person name="Nehls U."/>
            <person name="Niculita-Hirzel H."/>
            <person name="Oudot-Le Secq M.P."/>
            <person name="Peter M."/>
            <person name="Quesneville H."/>
            <person name="Rajashekar B."/>
            <person name="Reich M."/>
            <person name="Rouhier N."/>
            <person name="Schmutz J."/>
            <person name="Yin T."/>
            <person name="Chalot M."/>
            <person name="Henrissat B."/>
            <person name="Kuees U."/>
            <person name="Lucas S."/>
            <person name="Van de Peer Y."/>
            <person name="Podila G.K."/>
            <person name="Polle A."/>
            <person name="Pukkila P.J."/>
            <person name="Richardson P.M."/>
            <person name="Rouze P."/>
            <person name="Sanders I.R."/>
            <person name="Stajich J.E."/>
            <person name="Tunlid A."/>
            <person name="Tuskan G."/>
            <person name="Grigoriev I.V."/>
        </authorList>
    </citation>
    <scope>NUCLEOTIDE SEQUENCE [LARGE SCALE GENOMIC DNA]</scope>
    <source>
        <strain evidence="4">S238N-H82 / ATCC MYA-4686</strain>
    </source>
</reference>
<feature type="region of interest" description="Disordered" evidence="1">
    <location>
        <begin position="100"/>
        <end position="137"/>
    </location>
</feature>
<protein>
    <submittedName>
        <fullName evidence="3">Predicted protein</fullName>
    </submittedName>
</protein>
<dbReference type="InParanoid" id="B0CU53"/>
<organism evidence="4">
    <name type="scientific">Laccaria bicolor (strain S238N-H82 / ATCC MYA-4686)</name>
    <name type="common">Bicoloured deceiver</name>
    <name type="synonym">Laccaria laccata var. bicolor</name>
    <dbReference type="NCBI Taxonomy" id="486041"/>
    <lineage>
        <taxon>Eukaryota</taxon>
        <taxon>Fungi</taxon>
        <taxon>Dikarya</taxon>
        <taxon>Basidiomycota</taxon>
        <taxon>Agaricomycotina</taxon>
        <taxon>Agaricomycetes</taxon>
        <taxon>Agaricomycetidae</taxon>
        <taxon>Agaricales</taxon>
        <taxon>Agaricineae</taxon>
        <taxon>Hydnangiaceae</taxon>
        <taxon>Laccaria</taxon>
    </lineage>
</organism>
<proteinExistence type="predicted"/>
<keyword evidence="2" id="KW-0472">Membrane</keyword>
<dbReference type="KEGG" id="lbc:LACBIDRAFT_305404"/>
<feature type="transmembrane region" description="Helical" evidence="2">
    <location>
        <begin position="50"/>
        <end position="70"/>
    </location>
</feature>
<keyword evidence="4" id="KW-1185">Reference proteome</keyword>
<dbReference type="AlphaFoldDB" id="B0CU53"/>
<accession>B0CU53</accession>
<sequence>MANLFNLASRAFATYPGLTTQTTNQFFSAVVVRRSTKFSSRHGALQFTPFLYLSLLLITCLFFVQMRNLVQGYLTARIRSDRPRLSSHPNTQEHTRLFSFSSMQPSSSSSPFSSSPKNECSSSTEEDTRLSQSRCRLPNTGLGTRICINTMGTSTSAR</sequence>
<evidence type="ECO:0000256" key="1">
    <source>
        <dbReference type="SAM" id="MobiDB-lite"/>
    </source>
</evidence>
<dbReference type="EMBL" id="DS547092">
    <property type="protein sequence ID" value="EDR14033.1"/>
    <property type="molecule type" value="Genomic_DNA"/>
</dbReference>
<name>B0CU53_LACBS</name>
<keyword evidence="2" id="KW-1133">Transmembrane helix</keyword>
<dbReference type="HOGENOM" id="CLU_1669662_0_0_1"/>
<feature type="compositionally biased region" description="Low complexity" evidence="1">
    <location>
        <begin position="100"/>
        <end position="123"/>
    </location>
</feature>
<keyword evidence="2" id="KW-0812">Transmembrane</keyword>
<evidence type="ECO:0000313" key="4">
    <source>
        <dbReference type="Proteomes" id="UP000001194"/>
    </source>
</evidence>
<evidence type="ECO:0000256" key="2">
    <source>
        <dbReference type="SAM" id="Phobius"/>
    </source>
</evidence>
<dbReference type="Proteomes" id="UP000001194">
    <property type="component" value="Unassembled WGS sequence"/>
</dbReference>
<gene>
    <name evidence="3" type="ORF">LACBIDRAFT_305404</name>
</gene>
<dbReference type="GeneID" id="6070567"/>
<dbReference type="RefSeq" id="XP_001874592.1">
    <property type="nucleotide sequence ID" value="XM_001874557.1"/>
</dbReference>